<comment type="catalytic activity">
    <reaction evidence="6">
        <text>an S-substituted glutathione + H2O = an S-substituted L-cysteinylglycine + L-glutamate</text>
        <dbReference type="Rhea" id="RHEA:59468"/>
        <dbReference type="ChEBI" id="CHEBI:15377"/>
        <dbReference type="ChEBI" id="CHEBI:29985"/>
        <dbReference type="ChEBI" id="CHEBI:90779"/>
        <dbReference type="ChEBI" id="CHEBI:143103"/>
        <dbReference type="EC" id="3.4.19.13"/>
    </reaction>
</comment>
<dbReference type="GO" id="GO:0005886">
    <property type="term" value="C:plasma membrane"/>
    <property type="evidence" value="ECO:0007669"/>
    <property type="project" value="TreeGrafter"/>
</dbReference>
<dbReference type="PROSITE" id="PS00462">
    <property type="entry name" value="G_GLU_TRANSPEPTIDASE"/>
    <property type="match status" value="1"/>
</dbReference>
<evidence type="ECO:0000256" key="1">
    <source>
        <dbReference type="ARBA" id="ARBA00009381"/>
    </source>
</evidence>
<dbReference type="GO" id="GO:0031179">
    <property type="term" value="P:peptide modification"/>
    <property type="evidence" value="ECO:0007669"/>
    <property type="project" value="TreeGrafter"/>
</dbReference>
<dbReference type="PANTHER" id="PTHR11686:SF56">
    <property type="entry name" value="GLUTATHIONE HYDROLASE 1 PROENZYME-RELATED"/>
    <property type="match status" value="1"/>
</dbReference>
<evidence type="ECO:0000256" key="5">
    <source>
        <dbReference type="PIRSR" id="PIRSR600101-2"/>
    </source>
</evidence>
<dbReference type="FunCoup" id="A0A671X0I0">
    <property type="interactions" value="126"/>
</dbReference>
<comment type="catalytic activity">
    <reaction evidence="6">
        <text>an N-terminal (5-L-glutamyl)-[peptide] + an alpha-amino acid = 5-L-glutamyl amino acid + an N-terminal L-alpha-aminoacyl-[peptide]</text>
        <dbReference type="Rhea" id="RHEA:23904"/>
        <dbReference type="Rhea" id="RHEA-COMP:9780"/>
        <dbReference type="Rhea" id="RHEA-COMP:9795"/>
        <dbReference type="ChEBI" id="CHEBI:77644"/>
        <dbReference type="ChEBI" id="CHEBI:78597"/>
        <dbReference type="ChEBI" id="CHEBI:78599"/>
        <dbReference type="ChEBI" id="CHEBI:78608"/>
        <dbReference type="EC" id="2.3.2.2"/>
    </reaction>
</comment>
<reference evidence="7" key="2">
    <citation type="submission" date="2025-08" db="UniProtKB">
        <authorList>
            <consortium name="Ensembl"/>
        </authorList>
    </citation>
    <scope>IDENTIFICATION</scope>
</reference>
<comment type="pathway">
    <text evidence="6">Sulfur metabolism; glutathione metabolism.</text>
</comment>
<organism evidence="7 8">
    <name type="scientific">Sparus aurata</name>
    <name type="common">Gilthead sea bream</name>
    <dbReference type="NCBI Taxonomy" id="8175"/>
    <lineage>
        <taxon>Eukaryota</taxon>
        <taxon>Metazoa</taxon>
        <taxon>Chordata</taxon>
        <taxon>Craniata</taxon>
        <taxon>Vertebrata</taxon>
        <taxon>Euteleostomi</taxon>
        <taxon>Actinopterygii</taxon>
        <taxon>Neopterygii</taxon>
        <taxon>Teleostei</taxon>
        <taxon>Neoteleostei</taxon>
        <taxon>Acanthomorphata</taxon>
        <taxon>Eupercaria</taxon>
        <taxon>Spariformes</taxon>
        <taxon>Sparidae</taxon>
        <taxon>Sparus</taxon>
    </lineage>
</organism>
<feature type="binding site" evidence="5">
    <location>
        <position position="108"/>
    </location>
    <ligand>
        <name>L-glutamate</name>
        <dbReference type="ChEBI" id="CHEBI:29985"/>
    </ligand>
</feature>
<keyword evidence="3" id="KW-0800">Toxin</keyword>
<comment type="function">
    <text evidence="6">Cleaves the gamma-glutamyl peptide bond of glutathione and glutathione conjugates.</text>
</comment>
<dbReference type="UniPathway" id="UPA00204"/>
<dbReference type="GO" id="GO:0103068">
    <property type="term" value="F:leukotriene C4 gamma-glutamyl transferase activity"/>
    <property type="evidence" value="ECO:0007669"/>
    <property type="project" value="UniProtKB-EC"/>
</dbReference>
<dbReference type="GO" id="GO:0036374">
    <property type="term" value="F:glutathione hydrolase activity"/>
    <property type="evidence" value="ECO:0007669"/>
    <property type="project" value="UniProtKB-UniRule"/>
</dbReference>
<feature type="binding site" evidence="5">
    <location>
        <position position="428"/>
    </location>
    <ligand>
        <name>L-glutamate</name>
        <dbReference type="ChEBI" id="CHEBI:29985"/>
    </ligand>
</feature>
<gene>
    <name evidence="7" type="primary">ggt1b</name>
</gene>
<evidence type="ECO:0000256" key="2">
    <source>
        <dbReference type="ARBA" id="ARBA00023180"/>
    </source>
</evidence>
<dbReference type="GO" id="GO:0002682">
    <property type="term" value="P:regulation of immune system process"/>
    <property type="evidence" value="ECO:0007669"/>
    <property type="project" value="TreeGrafter"/>
</dbReference>
<feature type="binding site" evidence="5">
    <location>
        <begin position="402"/>
        <end position="404"/>
    </location>
    <ligand>
        <name>L-glutamate</name>
        <dbReference type="ChEBI" id="CHEBI:29985"/>
    </ligand>
</feature>
<keyword evidence="6" id="KW-0012">Acyltransferase</keyword>
<dbReference type="Ensembl" id="ENSSAUT00010044562.1">
    <property type="protein sequence ID" value="ENSSAUP00010042336.1"/>
    <property type="gene ID" value="ENSSAUG00010017775.1"/>
</dbReference>
<feature type="binding site" evidence="5">
    <location>
        <position position="479"/>
    </location>
    <ligand>
        <name>L-glutamate</name>
        <dbReference type="ChEBI" id="CHEBI:29985"/>
    </ligand>
</feature>
<keyword evidence="3" id="KW-1199">Hemostasis impairing toxin</keyword>
<keyword evidence="6" id="KW-0378">Hydrolase</keyword>
<dbReference type="Gene3D" id="1.10.246.130">
    <property type="match status" value="1"/>
</dbReference>
<comment type="similarity">
    <text evidence="1">Belongs to the gamma-glutamyltransferase family.</text>
</comment>
<evidence type="ECO:0000256" key="6">
    <source>
        <dbReference type="RuleBase" id="RU368068"/>
    </source>
</evidence>
<feature type="binding site" evidence="5">
    <location>
        <begin position="456"/>
        <end position="457"/>
    </location>
    <ligand>
        <name>L-glutamate</name>
        <dbReference type="ChEBI" id="CHEBI:29985"/>
    </ligand>
</feature>
<dbReference type="FunFam" id="3.60.20.40:FF:000001">
    <property type="entry name" value="Gamma-glutamyltranspeptidase 1"/>
    <property type="match status" value="1"/>
</dbReference>
<protein>
    <recommendedName>
        <fullName evidence="6">Glutathione hydrolase</fullName>
        <ecNumber evidence="6">2.3.2.2</ecNumber>
        <ecNumber evidence="6">3.4.19.13</ecNumber>
    </recommendedName>
    <alternativeName>
        <fullName evidence="6">Gamma-glutamyltransferase</fullName>
    </alternativeName>
    <alternativeName>
        <fullName evidence="6">Gamma-glutamyltranspeptidase</fullName>
    </alternativeName>
</protein>
<evidence type="ECO:0000256" key="4">
    <source>
        <dbReference type="PIRSR" id="PIRSR600101-1"/>
    </source>
</evidence>
<feature type="active site" description="Nucleophile" evidence="4">
    <location>
        <position position="384"/>
    </location>
</feature>
<dbReference type="GO" id="GO:0006751">
    <property type="term" value="P:glutathione catabolic process"/>
    <property type="evidence" value="ECO:0007669"/>
    <property type="project" value="UniProtKB-UniRule"/>
</dbReference>
<sequence length="582" mass="62823">MAKKTILVGLAVLLLAAVGTFVGVFFGVGRKTEPSQHVNLKAAVAADAGPCSEVGRDILKKGGSAVDASIAALLCVGLMNAHSAGIGGGLFFTIYNAETGLVETIDARETAPRNATENMFGNSTELSQKGGLAIAVPGEIRGYGMAHRRHGKLPWKDLFQPNIELAEKGFPVGRALAKALSSNKNTIIKDQALCEVYCGGNGDVLKENDTVTYTKLAQTYRKIAEEGADAFYQGELAQKLVADIQEAGGIITMEDLKDYVPVLDENPLRVNVGEYTMAVPNAPASGPVLSLILNILNGYKFNSDSMASTEKKILTYHRIVEAYRFAYAKRTLLGDPKFLNITDLIQNMTSHFYADTLRGKITDDTTHHMNYYEPEFYLPENYGTSHISVVAEDGSAVSATSTINRLYGFGSKVMSGSTGIILNNEMDDFSSPLITNSFGVPPSPNNFIRPGKRPMSSMCPAIIFDKNHKIKMVVGGSGGTKITTSVAQVRPSCSQKVILNALFFDYDLKKSVSDARLHNQLSPNTTVAEPDFDRNILDGLASKNHETEFLTSTGAVVQAVVRHDDGLHAQSDPRKWGYAAGY</sequence>
<reference evidence="7" key="3">
    <citation type="submission" date="2025-09" db="UniProtKB">
        <authorList>
            <consortium name="Ensembl"/>
        </authorList>
    </citation>
    <scope>IDENTIFICATION</scope>
</reference>
<dbReference type="Pfam" id="PF01019">
    <property type="entry name" value="G_glu_transpept"/>
    <property type="match status" value="1"/>
</dbReference>
<name>A0A671X0I0_SPAAU</name>
<accession>A0A671X0I0</accession>
<dbReference type="GeneTree" id="ENSGT00940000154601"/>
<dbReference type="OMA" id="SFWPRTW"/>
<dbReference type="EC" id="2.3.2.2" evidence="6"/>
<dbReference type="InterPro" id="IPR043137">
    <property type="entry name" value="GGT_ssub_C"/>
</dbReference>
<dbReference type="PRINTS" id="PR01210">
    <property type="entry name" value="GGTRANSPTASE"/>
</dbReference>
<dbReference type="Gene3D" id="3.60.20.40">
    <property type="match status" value="1"/>
</dbReference>
<dbReference type="EC" id="3.4.19.13" evidence="6"/>
<keyword evidence="3" id="KW-1202">Platelet aggregation activating toxin</keyword>
<dbReference type="Proteomes" id="UP000472265">
    <property type="component" value="Chromosome 12"/>
</dbReference>
<dbReference type="InterPro" id="IPR029055">
    <property type="entry name" value="Ntn_hydrolases_N"/>
</dbReference>
<dbReference type="GO" id="GO:0050727">
    <property type="term" value="P:regulation of inflammatory response"/>
    <property type="evidence" value="ECO:0007669"/>
    <property type="project" value="TreeGrafter"/>
</dbReference>
<dbReference type="InterPro" id="IPR055262">
    <property type="entry name" value="GGT_CS"/>
</dbReference>
<dbReference type="SUPFAM" id="SSF56235">
    <property type="entry name" value="N-terminal nucleophile aminohydrolases (Ntn hydrolases)"/>
    <property type="match status" value="1"/>
</dbReference>
<keyword evidence="2" id="KW-0325">Glycoprotein</keyword>
<dbReference type="InterPro" id="IPR000101">
    <property type="entry name" value="GGT_peptidase"/>
</dbReference>
<evidence type="ECO:0000313" key="8">
    <source>
        <dbReference type="Proteomes" id="UP000472265"/>
    </source>
</evidence>
<dbReference type="NCBIfam" id="TIGR00066">
    <property type="entry name" value="g_glut_trans"/>
    <property type="match status" value="1"/>
</dbReference>
<dbReference type="FunFam" id="1.10.246.130:FF:000002">
    <property type="entry name" value="glutathione hydrolase 1 proenzyme"/>
    <property type="match status" value="1"/>
</dbReference>
<keyword evidence="8" id="KW-1185">Reference proteome</keyword>
<dbReference type="InterPro" id="IPR043138">
    <property type="entry name" value="GGT_lsub"/>
</dbReference>
<evidence type="ECO:0000256" key="3">
    <source>
        <dbReference type="ARBA" id="ARBA00084097"/>
    </source>
</evidence>
<dbReference type="AlphaFoldDB" id="A0A671X0I0"/>
<reference evidence="7" key="1">
    <citation type="submission" date="2021-04" db="EMBL/GenBank/DDBJ databases">
        <authorList>
            <consortium name="Wellcome Sanger Institute Data Sharing"/>
        </authorList>
    </citation>
    <scope>NUCLEOTIDE SEQUENCE [LARGE SCALE GENOMIC DNA]</scope>
</reference>
<dbReference type="PANTHER" id="PTHR11686">
    <property type="entry name" value="GAMMA GLUTAMYL TRANSPEPTIDASE"/>
    <property type="match status" value="1"/>
</dbReference>
<keyword evidence="6" id="KW-0808">Transferase</keyword>
<proteinExistence type="inferred from homology"/>
<evidence type="ECO:0000313" key="7">
    <source>
        <dbReference type="Ensembl" id="ENSSAUP00010042336.1"/>
    </source>
</evidence>
<dbReference type="InParanoid" id="A0A671X0I0"/>
<comment type="catalytic activity">
    <reaction evidence="6">
        <text>glutathione + H2O = L-cysteinylglycine + L-glutamate</text>
        <dbReference type="Rhea" id="RHEA:28807"/>
        <dbReference type="ChEBI" id="CHEBI:15377"/>
        <dbReference type="ChEBI" id="CHEBI:29985"/>
        <dbReference type="ChEBI" id="CHEBI:57925"/>
        <dbReference type="ChEBI" id="CHEBI:61694"/>
        <dbReference type="EC" id="3.4.19.13"/>
    </reaction>
</comment>
<comment type="subcellular location">
    <subcellularLocation>
        <location evidence="6">Membrane</location>
        <topology evidence="6">Single-pass type II membrane protein</topology>
    </subcellularLocation>
</comment>